<name>U2YBU5_9SPHN</name>
<accession>U2YBU5</accession>
<dbReference type="Proteomes" id="UP000016568">
    <property type="component" value="Unassembled WGS sequence"/>
</dbReference>
<comment type="caution">
    <text evidence="1">The sequence shown here is derived from an EMBL/GenBank/DDBJ whole genome shotgun (WGS) entry which is preliminary data.</text>
</comment>
<gene>
    <name evidence="1" type="ORF">NT2_14_00100</name>
</gene>
<organism evidence="1 2">
    <name type="scientific">Caenibius tardaugens NBRC 16725</name>
    <dbReference type="NCBI Taxonomy" id="1219035"/>
    <lineage>
        <taxon>Bacteria</taxon>
        <taxon>Pseudomonadati</taxon>
        <taxon>Pseudomonadota</taxon>
        <taxon>Alphaproteobacteria</taxon>
        <taxon>Sphingomonadales</taxon>
        <taxon>Erythrobacteraceae</taxon>
        <taxon>Caenibius</taxon>
    </lineage>
</organism>
<dbReference type="AlphaFoldDB" id="U2YBU5"/>
<keyword evidence="2" id="KW-1185">Reference proteome</keyword>
<reference evidence="1 2" key="1">
    <citation type="submission" date="2013-09" db="EMBL/GenBank/DDBJ databases">
        <title>Whole genome shotgun sequence of Novosphingobium tardaugens NBRC 16725.</title>
        <authorList>
            <person name="Isaki S."/>
            <person name="Hosoyama A."/>
            <person name="Tsuchikane K."/>
            <person name="Katsumata H."/>
            <person name="Ando Y."/>
            <person name="Yamazaki S."/>
            <person name="Fujita N."/>
        </authorList>
    </citation>
    <scope>NUCLEOTIDE SEQUENCE [LARGE SCALE GENOMIC DNA]</scope>
    <source>
        <strain evidence="1 2">NBRC 16725</strain>
    </source>
</reference>
<evidence type="ECO:0000313" key="1">
    <source>
        <dbReference type="EMBL" id="GAD51006.1"/>
    </source>
</evidence>
<protein>
    <submittedName>
        <fullName evidence="1">Uncharacterized protein</fullName>
    </submittedName>
</protein>
<dbReference type="EMBL" id="BASZ01000014">
    <property type="protein sequence ID" value="GAD51006.1"/>
    <property type="molecule type" value="Genomic_DNA"/>
</dbReference>
<evidence type="ECO:0000313" key="2">
    <source>
        <dbReference type="Proteomes" id="UP000016568"/>
    </source>
</evidence>
<sequence length="73" mass="7869">MRDDVRFSRRRFFDEGAQGLCGVLYQPGADGALAIDEPPDGTFVYAEAPRSSGGAAEYLNAVGEVRGEILRFG</sequence>
<proteinExistence type="predicted"/>